<sequence>MTGEGVWWNHKRVWWDVGRGDVGVERTAPGFLPTGTVQDKREWPEGQMGPSRVWRPEKG</sequence>
<evidence type="ECO:0000313" key="3">
    <source>
        <dbReference type="Proteomes" id="UP000324222"/>
    </source>
</evidence>
<name>A0A5B7G1K1_PORTR</name>
<dbReference type="EMBL" id="VSRR010011145">
    <property type="protein sequence ID" value="MPC52782.1"/>
    <property type="molecule type" value="Genomic_DNA"/>
</dbReference>
<accession>A0A5B7G1K1</accession>
<dbReference type="AlphaFoldDB" id="A0A5B7G1K1"/>
<evidence type="ECO:0000313" key="2">
    <source>
        <dbReference type="EMBL" id="MPC52782.1"/>
    </source>
</evidence>
<dbReference type="Proteomes" id="UP000324222">
    <property type="component" value="Unassembled WGS sequence"/>
</dbReference>
<protein>
    <submittedName>
        <fullName evidence="2">Uncharacterized protein</fullName>
    </submittedName>
</protein>
<gene>
    <name evidence="2" type="ORF">E2C01_046660</name>
</gene>
<evidence type="ECO:0000256" key="1">
    <source>
        <dbReference type="SAM" id="MobiDB-lite"/>
    </source>
</evidence>
<keyword evidence="3" id="KW-1185">Reference proteome</keyword>
<reference evidence="2 3" key="1">
    <citation type="submission" date="2019-05" db="EMBL/GenBank/DDBJ databases">
        <title>Another draft genome of Portunus trituberculatus and its Hox gene families provides insights of decapod evolution.</title>
        <authorList>
            <person name="Jeong J.-H."/>
            <person name="Song I."/>
            <person name="Kim S."/>
            <person name="Choi T."/>
            <person name="Kim D."/>
            <person name="Ryu S."/>
            <person name="Kim W."/>
        </authorList>
    </citation>
    <scope>NUCLEOTIDE SEQUENCE [LARGE SCALE GENOMIC DNA]</scope>
    <source>
        <tissue evidence="2">Muscle</tissue>
    </source>
</reference>
<organism evidence="2 3">
    <name type="scientific">Portunus trituberculatus</name>
    <name type="common">Swimming crab</name>
    <name type="synonym">Neptunus trituberculatus</name>
    <dbReference type="NCBI Taxonomy" id="210409"/>
    <lineage>
        <taxon>Eukaryota</taxon>
        <taxon>Metazoa</taxon>
        <taxon>Ecdysozoa</taxon>
        <taxon>Arthropoda</taxon>
        <taxon>Crustacea</taxon>
        <taxon>Multicrustacea</taxon>
        <taxon>Malacostraca</taxon>
        <taxon>Eumalacostraca</taxon>
        <taxon>Eucarida</taxon>
        <taxon>Decapoda</taxon>
        <taxon>Pleocyemata</taxon>
        <taxon>Brachyura</taxon>
        <taxon>Eubrachyura</taxon>
        <taxon>Portunoidea</taxon>
        <taxon>Portunidae</taxon>
        <taxon>Portuninae</taxon>
        <taxon>Portunus</taxon>
    </lineage>
</organism>
<feature type="region of interest" description="Disordered" evidence="1">
    <location>
        <begin position="27"/>
        <end position="59"/>
    </location>
</feature>
<proteinExistence type="predicted"/>
<comment type="caution">
    <text evidence="2">The sequence shown here is derived from an EMBL/GenBank/DDBJ whole genome shotgun (WGS) entry which is preliminary data.</text>
</comment>